<protein>
    <submittedName>
        <fullName evidence="3">Uncharacterized protein</fullName>
    </submittedName>
</protein>
<reference evidence="3" key="1">
    <citation type="submission" date="2022-11" db="UniProtKB">
        <authorList>
            <consortium name="WormBaseParasite"/>
        </authorList>
    </citation>
    <scope>IDENTIFICATION</scope>
</reference>
<keyword evidence="1" id="KW-0732">Signal</keyword>
<evidence type="ECO:0000313" key="3">
    <source>
        <dbReference type="WBParaSite" id="PSAMB.scaffold2314size23926.g17295.t1"/>
    </source>
</evidence>
<evidence type="ECO:0000313" key="2">
    <source>
        <dbReference type="Proteomes" id="UP000887566"/>
    </source>
</evidence>
<evidence type="ECO:0000256" key="1">
    <source>
        <dbReference type="SAM" id="SignalP"/>
    </source>
</evidence>
<dbReference type="PROSITE" id="PS51257">
    <property type="entry name" value="PROKAR_LIPOPROTEIN"/>
    <property type="match status" value="1"/>
</dbReference>
<feature type="signal peptide" evidence="1">
    <location>
        <begin position="1"/>
        <end position="22"/>
    </location>
</feature>
<dbReference type="WBParaSite" id="PSAMB.scaffold2314size23926.g17295.t1">
    <property type="protein sequence ID" value="PSAMB.scaffold2314size23926.g17295.t1"/>
    <property type="gene ID" value="PSAMB.scaffold2314size23926.g17295"/>
</dbReference>
<organism evidence="2 3">
    <name type="scientific">Plectus sambesii</name>
    <dbReference type="NCBI Taxonomy" id="2011161"/>
    <lineage>
        <taxon>Eukaryota</taxon>
        <taxon>Metazoa</taxon>
        <taxon>Ecdysozoa</taxon>
        <taxon>Nematoda</taxon>
        <taxon>Chromadorea</taxon>
        <taxon>Plectida</taxon>
        <taxon>Plectina</taxon>
        <taxon>Plectoidea</taxon>
        <taxon>Plectidae</taxon>
        <taxon>Plectus</taxon>
    </lineage>
</organism>
<sequence length="372" mass="39958">MSMKSNLHFAVLFCLVSSCIHAQLAPCTPTWQTVKPDGTPYQYTDTNFGTTCIKTAPYSCQDGPNAQCSYSFRTNRYICCYDVWLAKGGIDILAANGTSKPFCPNGALAYGGNQPLTCDPTKPNSCTTGYTCTQSWNASTNAVRNPNVCCKTSTLNSFAAVWSQLGLTPTIVPVAPTQPIVSIIFGTAPAQLVVHQGDDWSGSTTKAKFLGSLPPTGILLPNNVSIADSDNYHLLVFDAVNNKHILAFMSDMNTKVGNYLDLPSSTTKNIVVYPSGIKNATYSGYLLGTGYPYGPGDYPTPYTTRQTYVALLFYTGQKPIASLNITLGACETFDPNCGTLYNTTVTEFLKSGNSNLFGKGLGPPIAGTYFYI</sequence>
<dbReference type="Proteomes" id="UP000887566">
    <property type="component" value="Unplaced"/>
</dbReference>
<feature type="chain" id="PRO_5036743745" evidence="1">
    <location>
        <begin position="23"/>
        <end position="372"/>
    </location>
</feature>
<keyword evidence="2" id="KW-1185">Reference proteome</keyword>
<name>A0A914VQA6_9BILA</name>
<accession>A0A914VQA6</accession>
<proteinExistence type="predicted"/>
<dbReference type="AlphaFoldDB" id="A0A914VQA6"/>